<evidence type="ECO:0000256" key="1">
    <source>
        <dbReference type="ARBA" id="ARBA00004141"/>
    </source>
</evidence>
<dbReference type="PROSITE" id="PS50850">
    <property type="entry name" value="MFS"/>
    <property type="match status" value="1"/>
</dbReference>
<sequence length="450" mass="46989">MEAQGTATPDNAALQGDGAWPPARQAWSVAALLMAANSLAFVDRQALAFLIEPIKQDIGASDTAMGFAYGLGFTLLYIGAGIPLAWLADRSNRRNIVLGSIVFWSMATSACGLARNYASLFAARVAVGAGEAGLGPASYSLLSDYFPREKLASAMGLYQSGIYIGGALALLTGGWLAGMIPLEQTVMLPVMGEMAGWQVFFLLLGLPGLLLAGAIWWLIAEPARRGVPGMAKPQTGSFFEAFTHMRHHSRAYFGLMGGFMLVVFVGNGTGAWIPAFLAREYGMAMTDIGNSYGLVVLTGGLSGSLSGGVLASRQRSRGSARANLIAPLIGFTCLIPVTIGFPLMPTPFAAIALIGAMNFFAGFTLGGGLATILELTPNHLRAQVSMIYVVAINILGGVMGPLSIALLTDYIFQDSQRVAESIATVSAIASPLALVALLSAIRALSAKPSQ</sequence>
<dbReference type="GO" id="GO:0016020">
    <property type="term" value="C:membrane"/>
    <property type="evidence" value="ECO:0007669"/>
    <property type="project" value="UniProtKB-SubCell"/>
</dbReference>
<comment type="caution">
    <text evidence="8">The sequence shown here is derived from an EMBL/GenBank/DDBJ whole genome shotgun (WGS) entry which is preliminary data.</text>
</comment>
<feature type="transmembrane region" description="Helical" evidence="6">
    <location>
        <begin position="324"/>
        <end position="344"/>
    </location>
</feature>
<feature type="transmembrane region" description="Helical" evidence="6">
    <location>
        <begin position="292"/>
        <end position="312"/>
    </location>
</feature>
<proteinExistence type="predicted"/>
<feature type="transmembrane region" description="Helical" evidence="6">
    <location>
        <begin position="251"/>
        <end position="272"/>
    </location>
</feature>
<gene>
    <name evidence="8" type="ORF">D6851_16635</name>
</gene>
<evidence type="ECO:0000256" key="5">
    <source>
        <dbReference type="ARBA" id="ARBA00023136"/>
    </source>
</evidence>
<keyword evidence="2" id="KW-0813">Transport</keyword>
<dbReference type="GO" id="GO:0022857">
    <property type="term" value="F:transmembrane transporter activity"/>
    <property type="evidence" value="ECO:0007669"/>
    <property type="project" value="InterPro"/>
</dbReference>
<comment type="subcellular location">
    <subcellularLocation>
        <location evidence="1">Membrane</location>
        <topology evidence="1">Multi-pass membrane protein</topology>
    </subcellularLocation>
</comment>
<dbReference type="InterPro" id="IPR011701">
    <property type="entry name" value="MFS"/>
</dbReference>
<evidence type="ECO:0000256" key="6">
    <source>
        <dbReference type="SAM" id="Phobius"/>
    </source>
</evidence>
<keyword evidence="5 6" id="KW-0472">Membrane</keyword>
<protein>
    <submittedName>
        <fullName evidence="8">MFS transporter</fullName>
    </submittedName>
</protein>
<dbReference type="Pfam" id="PF07690">
    <property type="entry name" value="MFS_1"/>
    <property type="match status" value="1"/>
</dbReference>
<feature type="transmembrane region" description="Helical" evidence="6">
    <location>
        <begin position="350"/>
        <end position="373"/>
    </location>
</feature>
<name>A0A420EA81_9SPHN</name>
<keyword evidence="4 6" id="KW-1133">Transmembrane helix</keyword>
<dbReference type="AlphaFoldDB" id="A0A420EA81"/>
<dbReference type="EMBL" id="RAPF01000015">
    <property type="protein sequence ID" value="RKF17575.1"/>
    <property type="molecule type" value="Genomic_DNA"/>
</dbReference>
<dbReference type="InterPro" id="IPR036259">
    <property type="entry name" value="MFS_trans_sf"/>
</dbReference>
<feature type="transmembrane region" description="Helical" evidence="6">
    <location>
        <begin position="422"/>
        <end position="444"/>
    </location>
</feature>
<evidence type="ECO:0000256" key="3">
    <source>
        <dbReference type="ARBA" id="ARBA00022692"/>
    </source>
</evidence>
<feature type="transmembrane region" description="Helical" evidence="6">
    <location>
        <begin position="95"/>
        <end position="115"/>
    </location>
</feature>
<keyword evidence="3 6" id="KW-0812">Transmembrane</keyword>
<feature type="domain" description="Major facilitator superfamily (MFS) profile" evidence="7">
    <location>
        <begin position="29"/>
        <end position="450"/>
    </location>
</feature>
<feature type="transmembrane region" description="Helical" evidence="6">
    <location>
        <begin position="67"/>
        <end position="88"/>
    </location>
</feature>
<dbReference type="OrthoDB" id="7400989at2"/>
<accession>A0A420EA81</accession>
<dbReference type="Gene3D" id="1.20.1250.20">
    <property type="entry name" value="MFS general substrate transporter like domains"/>
    <property type="match status" value="2"/>
</dbReference>
<dbReference type="Proteomes" id="UP000284395">
    <property type="component" value="Unassembled WGS sequence"/>
</dbReference>
<feature type="transmembrane region" description="Helical" evidence="6">
    <location>
        <begin position="200"/>
        <end position="220"/>
    </location>
</feature>
<evidence type="ECO:0000313" key="9">
    <source>
        <dbReference type="Proteomes" id="UP000284395"/>
    </source>
</evidence>
<dbReference type="InterPro" id="IPR020846">
    <property type="entry name" value="MFS_dom"/>
</dbReference>
<feature type="transmembrane region" description="Helical" evidence="6">
    <location>
        <begin position="121"/>
        <end position="142"/>
    </location>
</feature>
<organism evidence="8 9">
    <name type="scientific">Altericroceibacterium spongiae</name>
    <dbReference type="NCBI Taxonomy" id="2320269"/>
    <lineage>
        <taxon>Bacteria</taxon>
        <taxon>Pseudomonadati</taxon>
        <taxon>Pseudomonadota</taxon>
        <taxon>Alphaproteobacteria</taxon>
        <taxon>Sphingomonadales</taxon>
        <taxon>Erythrobacteraceae</taxon>
        <taxon>Altericroceibacterium</taxon>
    </lineage>
</organism>
<feature type="transmembrane region" description="Helical" evidence="6">
    <location>
        <begin position="162"/>
        <end position="180"/>
    </location>
</feature>
<evidence type="ECO:0000256" key="4">
    <source>
        <dbReference type="ARBA" id="ARBA00022989"/>
    </source>
</evidence>
<evidence type="ECO:0000259" key="7">
    <source>
        <dbReference type="PROSITE" id="PS50850"/>
    </source>
</evidence>
<dbReference type="SUPFAM" id="SSF103473">
    <property type="entry name" value="MFS general substrate transporter"/>
    <property type="match status" value="1"/>
</dbReference>
<reference evidence="8 9" key="1">
    <citation type="submission" date="2018-09" db="EMBL/GenBank/DDBJ databases">
        <title>Altererythrobacter spongiae sp. nov., isolated from a marine sponge.</title>
        <authorList>
            <person name="Zhuang L."/>
            <person name="Luo L."/>
        </authorList>
    </citation>
    <scope>NUCLEOTIDE SEQUENCE [LARGE SCALE GENOMIC DNA]</scope>
    <source>
        <strain evidence="8 9">HN-Y73</strain>
    </source>
</reference>
<feature type="transmembrane region" description="Helical" evidence="6">
    <location>
        <begin position="385"/>
        <end position="407"/>
    </location>
</feature>
<dbReference type="PANTHER" id="PTHR23505:SF79">
    <property type="entry name" value="PROTEIN SPINSTER"/>
    <property type="match status" value="1"/>
</dbReference>
<evidence type="ECO:0000313" key="8">
    <source>
        <dbReference type="EMBL" id="RKF17575.1"/>
    </source>
</evidence>
<dbReference type="PANTHER" id="PTHR23505">
    <property type="entry name" value="SPINSTER"/>
    <property type="match status" value="1"/>
</dbReference>
<evidence type="ECO:0000256" key="2">
    <source>
        <dbReference type="ARBA" id="ARBA00022448"/>
    </source>
</evidence>
<keyword evidence="9" id="KW-1185">Reference proteome</keyword>
<dbReference type="InterPro" id="IPR044770">
    <property type="entry name" value="MFS_spinster-like"/>
</dbReference>